<sequence>MRIDVQIMWLIIVLSSLLAPAAGNQYRTRRKQMYPQDSGLMESMSGGGAGAGDGSGCDMAGESRNSPEKKPLRGLGNAKQRASGIAMQAANEAKKANEDMATAVKAAADKIKNEYADKATAAAKAAEAVLAGKGQLLEQLEAEVREGEMVVQEENQELTTAETNAQLAMKVHHLGQQELKVLTMGLKMAKENREISDQVYAVWQQSLADKSALLEAAQRRVGVLMRQLSEARIDYEKTKKASNNAARAAQEAKQRIAQAEATENCDRGRIRRAWRL</sequence>
<keyword evidence="3" id="KW-0732">Signal</keyword>
<evidence type="ECO:0000313" key="6">
    <source>
        <dbReference type="RefSeq" id="XP_016978826.1"/>
    </source>
</evidence>
<dbReference type="InterPro" id="IPR007999">
    <property type="entry name" value="DUF745"/>
</dbReference>
<dbReference type="AlphaFoldDB" id="A0A6P4F0J8"/>
<reference evidence="5" key="1">
    <citation type="journal article" date="2021" name="Elife">
        <title>Highly contiguous assemblies of 101 drosophilid genomes.</title>
        <authorList>
            <person name="Kim B.Y."/>
            <person name="Wang J.R."/>
            <person name="Miller D.E."/>
            <person name="Barmina O."/>
            <person name="Delaney E."/>
            <person name="Thompson A."/>
            <person name="Comeault A.A."/>
            <person name="Peede D."/>
            <person name="D'Agostino E.R."/>
            <person name="Pelaez J."/>
            <person name="Aguilar J.M."/>
            <person name="Haji D."/>
            <person name="Matsunaga T."/>
            <person name="Armstrong E.E."/>
            <person name="Zych M."/>
            <person name="Ogawa Y."/>
            <person name="Stamenkovic-Radak M."/>
            <person name="Jelic M."/>
            <person name="Veselinovic M.S."/>
            <person name="Tanaskovic M."/>
            <person name="Eric P."/>
            <person name="Gao J.J."/>
            <person name="Katoh T.K."/>
            <person name="Toda M.J."/>
            <person name="Watabe H."/>
            <person name="Watada M."/>
            <person name="Davis J.S."/>
            <person name="Moyle L.C."/>
            <person name="Manoli G."/>
            <person name="Bertolini E."/>
            <person name="Kostal V."/>
            <person name="Hawley R.S."/>
            <person name="Takahashi A."/>
            <person name="Jones C.D."/>
            <person name="Price D.K."/>
            <person name="Whiteman N."/>
            <person name="Kopp A."/>
            <person name="Matute D.R."/>
            <person name="Petrov D.A."/>
        </authorList>
    </citation>
    <scope>NUCLEOTIDE SEQUENCE [LARGE SCALE GENOMIC DNA]</scope>
</reference>
<evidence type="ECO:0000313" key="4">
    <source>
        <dbReference type="EnsemblMetazoa" id="XP_016978826.1"/>
    </source>
</evidence>
<proteinExistence type="predicted"/>
<dbReference type="PANTHER" id="PTHR37161">
    <property type="entry name" value="HDC10475"/>
    <property type="match status" value="1"/>
</dbReference>
<organism evidence="6">
    <name type="scientific">Drosophila rhopaloa</name>
    <name type="common">Fruit fly</name>
    <dbReference type="NCBI Taxonomy" id="1041015"/>
    <lineage>
        <taxon>Eukaryota</taxon>
        <taxon>Metazoa</taxon>
        <taxon>Ecdysozoa</taxon>
        <taxon>Arthropoda</taxon>
        <taxon>Hexapoda</taxon>
        <taxon>Insecta</taxon>
        <taxon>Pterygota</taxon>
        <taxon>Neoptera</taxon>
        <taxon>Endopterygota</taxon>
        <taxon>Diptera</taxon>
        <taxon>Brachycera</taxon>
        <taxon>Muscomorpha</taxon>
        <taxon>Ephydroidea</taxon>
        <taxon>Drosophilidae</taxon>
        <taxon>Drosophila</taxon>
        <taxon>Sophophora</taxon>
    </lineage>
</organism>
<feature type="signal peptide" evidence="3">
    <location>
        <begin position="1"/>
        <end position="23"/>
    </location>
</feature>
<evidence type="ECO:0000256" key="2">
    <source>
        <dbReference type="SAM" id="MobiDB-lite"/>
    </source>
</evidence>
<name>A0A6P4F0J8_DRORH</name>
<dbReference type="RefSeq" id="XP_016978826.1">
    <property type="nucleotide sequence ID" value="XM_017123337.1"/>
</dbReference>
<feature type="coiled-coil region" evidence="1">
    <location>
        <begin position="214"/>
        <end position="262"/>
    </location>
</feature>
<dbReference type="OrthoDB" id="7868124at2759"/>
<dbReference type="Proteomes" id="UP001652680">
    <property type="component" value="Unassembled WGS sequence"/>
</dbReference>
<protein>
    <submittedName>
        <fullName evidence="6">Uncharacterized protein LOC108044346</fullName>
    </submittedName>
</protein>
<feature type="coiled-coil region" evidence="1">
    <location>
        <begin position="123"/>
        <end position="157"/>
    </location>
</feature>
<feature type="compositionally biased region" description="Gly residues" evidence="2">
    <location>
        <begin position="45"/>
        <end position="55"/>
    </location>
</feature>
<keyword evidence="1" id="KW-0175">Coiled coil</keyword>
<feature type="region of interest" description="Disordered" evidence="2">
    <location>
        <begin position="38"/>
        <end position="84"/>
    </location>
</feature>
<reference evidence="6" key="2">
    <citation type="submission" date="2025-04" db="UniProtKB">
        <authorList>
            <consortium name="RefSeq"/>
        </authorList>
    </citation>
    <scope>IDENTIFICATION</scope>
</reference>
<dbReference type="PANTHER" id="PTHR37161:SF2">
    <property type="entry name" value="AT11648P-RELATED"/>
    <property type="match status" value="1"/>
</dbReference>
<accession>A0A6P4F0J8</accession>
<evidence type="ECO:0000256" key="1">
    <source>
        <dbReference type="SAM" id="Coils"/>
    </source>
</evidence>
<gene>
    <name evidence="6" type="primary">LOC108044346</name>
    <name evidence="4" type="synonym">108044346</name>
</gene>
<evidence type="ECO:0000313" key="5">
    <source>
        <dbReference type="Proteomes" id="UP001652680"/>
    </source>
</evidence>
<reference evidence="4" key="3">
    <citation type="submission" date="2025-05" db="UniProtKB">
        <authorList>
            <consortium name="EnsemblMetazoa"/>
        </authorList>
    </citation>
    <scope>IDENTIFICATION</scope>
</reference>
<dbReference type="EnsemblMetazoa" id="XM_017123337.2">
    <property type="protein sequence ID" value="XP_016978826.1"/>
    <property type="gene ID" value="LOC108044346"/>
</dbReference>
<dbReference type="OMA" id="FQIMWFI"/>
<evidence type="ECO:0000256" key="3">
    <source>
        <dbReference type="SAM" id="SignalP"/>
    </source>
</evidence>
<dbReference type="Pfam" id="PF05335">
    <property type="entry name" value="DUF745"/>
    <property type="match status" value="1"/>
</dbReference>
<keyword evidence="5" id="KW-1185">Reference proteome</keyword>
<feature type="chain" id="PRO_5028461791" evidence="3">
    <location>
        <begin position="24"/>
        <end position="276"/>
    </location>
</feature>
<dbReference type="GeneID" id="108044346"/>